<evidence type="ECO:0000313" key="1">
    <source>
        <dbReference type="EMBL" id="KFM61207.1"/>
    </source>
</evidence>
<dbReference type="GO" id="GO:0006264">
    <property type="term" value="P:mitochondrial DNA replication"/>
    <property type="evidence" value="ECO:0007669"/>
    <property type="project" value="TreeGrafter"/>
</dbReference>
<dbReference type="GO" id="GO:0008297">
    <property type="term" value="F:single-stranded DNA exodeoxyribonuclease activity"/>
    <property type="evidence" value="ECO:0007669"/>
    <property type="project" value="TreeGrafter"/>
</dbReference>
<reference evidence="1 2" key="1">
    <citation type="submission" date="2013-11" db="EMBL/GenBank/DDBJ databases">
        <title>Genome sequencing of Stegodyphus mimosarum.</title>
        <authorList>
            <person name="Bechsgaard J."/>
        </authorList>
    </citation>
    <scope>NUCLEOTIDE SEQUENCE [LARGE SCALE GENOMIC DNA]</scope>
</reference>
<dbReference type="HAMAP" id="MF_03030">
    <property type="entry name" value="MGME1"/>
    <property type="match status" value="1"/>
</dbReference>
<dbReference type="PANTHER" id="PTHR31340">
    <property type="entry name" value="MITOCHONDRIAL GENOME MAINTENANCE EXONUCLEASE 1"/>
    <property type="match status" value="1"/>
</dbReference>
<dbReference type="EMBL" id="KK113855">
    <property type="protein sequence ID" value="KFM61207.1"/>
    <property type="molecule type" value="Genomic_DNA"/>
</dbReference>
<feature type="non-terminal residue" evidence="1">
    <location>
        <position position="385"/>
    </location>
</feature>
<keyword evidence="2" id="KW-1185">Reference proteome</keyword>
<dbReference type="AlphaFoldDB" id="A0A087T7W8"/>
<accession>A0A087T7W8</accession>
<dbReference type="GO" id="GO:0005739">
    <property type="term" value="C:mitochondrion"/>
    <property type="evidence" value="ECO:0007669"/>
    <property type="project" value="TreeGrafter"/>
</dbReference>
<dbReference type="Proteomes" id="UP000054359">
    <property type="component" value="Unassembled WGS sequence"/>
</dbReference>
<gene>
    <name evidence="1" type="ORF">X975_09911</name>
</gene>
<proteinExistence type="inferred from homology"/>
<organism evidence="1 2">
    <name type="scientific">Stegodyphus mimosarum</name>
    <name type="common">African social velvet spider</name>
    <dbReference type="NCBI Taxonomy" id="407821"/>
    <lineage>
        <taxon>Eukaryota</taxon>
        <taxon>Metazoa</taxon>
        <taxon>Ecdysozoa</taxon>
        <taxon>Arthropoda</taxon>
        <taxon>Chelicerata</taxon>
        <taxon>Arachnida</taxon>
        <taxon>Araneae</taxon>
        <taxon>Araneomorphae</taxon>
        <taxon>Entelegynae</taxon>
        <taxon>Eresoidea</taxon>
        <taxon>Eresidae</taxon>
        <taxon>Stegodyphus</taxon>
    </lineage>
</organism>
<evidence type="ECO:0000313" key="2">
    <source>
        <dbReference type="Proteomes" id="UP000054359"/>
    </source>
</evidence>
<name>A0A087T7W8_STEMI</name>
<dbReference type="InterPro" id="IPR011604">
    <property type="entry name" value="PDDEXK-like_dom_sf"/>
</dbReference>
<sequence>MFAIKYSILCSFGLRNQNVLLAFQRLFMCSACILEKEVKSTKIFKKKASIIKRRFPASGENSPVVLEWKCASSVIKRLNWENKCLFGPVQSGYSNSYNDNKIQSSNEIIQHKTQIPVVEPNADIGLSTEPSHNRPSAPDMNILLKFPLMNKSDPKVKSTILEMNYLRKYLESVSNKSSAPTVTLILEKTMPENRVEILQRWRQSMIAQLGQEGFEKYYARILSSGASLHKCINSYLTSTPEAELQIEEANLGHWKSLKAIFPEIREIKLLEERVFHPFLQYKGVVDCFAKYKDHLVVIDWKTSKRVKSTINNTYDNPLQIAAYVGALNFDPKFQYLANKGLIVIAYENGMKAGSFFINENAMQHYWKEWLKRVKLYWESVTVDPE</sequence>
<dbReference type="OMA" id="CKCMKST"/>
<protein>
    <recommendedName>
        <fullName evidence="3">Mitochondrial genome maintenance exonuclease 1</fullName>
    </recommendedName>
</protein>
<dbReference type="Gene3D" id="3.90.320.10">
    <property type="match status" value="1"/>
</dbReference>
<dbReference type="OrthoDB" id="5777131at2759"/>
<evidence type="ECO:0008006" key="3">
    <source>
        <dbReference type="Google" id="ProtNLM"/>
    </source>
</evidence>
<dbReference type="PANTHER" id="PTHR31340:SF3">
    <property type="entry name" value="MITOCHONDRIAL GENOME MAINTENANCE EXONUCLEASE 1"/>
    <property type="match status" value="1"/>
</dbReference>
<dbReference type="STRING" id="407821.A0A087T7W8"/>